<evidence type="ECO:0000256" key="1">
    <source>
        <dbReference type="SAM" id="MobiDB-lite"/>
    </source>
</evidence>
<feature type="domain" description="WRKY19-like zinc finger" evidence="3">
    <location>
        <begin position="136"/>
        <end position="157"/>
    </location>
</feature>
<dbReference type="Pfam" id="PF24906">
    <property type="entry name" value="Zf_WRKY19"/>
    <property type="match status" value="3"/>
</dbReference>
<keyword evidence="5" id="KW-1185">Reference proteome</keyword>
<feature type="chain" id="PRO_5041959485" description="WRKY19-like zinc finger domain-containing protein" evidence="2">
    <location>
        <begin position="22"/>
        <end position="279"/>
    </location>
</feature>
<evidence type="ECO:0000313" key="5">
    <source>
        <dbReference type="Proteomes" id="UP001224775"/>
    </source>
</evidence>
<evidence type="ECO:0000259" key="3">
    <source>
        <dbReference type="Pfam" id="PF24906"/>
    </source>
</evidence>
<dbReference type="AlphaFoldDB" id="A0AAD8XSM3"/>
<dbReference type="PANTHER" id="PTHR31827:SF1">
    <property type="entry name" value="EMB|CAB89363.1"/>
    <property type="match status" value="1"/>
</dbReference>
<feature type="domain" description="WRKY19-like zinc finger" evidence="3">
    <location>
        <begin position="163"/>
        <end position="184"/>
    </location>
</feature>
<name>A0AAD8XSM3_9STRA</name>
<dbReference type="Proteomes" id="UP001224775">
    <property type="component" value="Unassembled WGS sequence"/>
</dbReference>
<gene>
    <name evidence="4" type="ORF">QTG54_016647</name>
</gene>
<feature type="signal peptide" evidence="2">
    <location>
        <begin position="1"/>
        <end position="21"/>
    </location>
</feature>
<keyword evidence="2" id="KW-0732">Signal</keyword>
<dbReference type="EMBL" id="JATAAI010000061">
    <property type="protein sequence ID" value="KAK1732670.1"/>
    <property type="molecule type" value="Genomic_DNA"/>
</dbReference>
<feature type="compositionally biased region" description="Polar residues" evidence="1">
    <location>
        <begin position="53"/>
        <end position="71"/>
    </location>
</feature>
<sequence length="279" mass="29753">MSMSSKLLLLVEAAASLGSEGNNEDFGALIYGESQLRKKEAANVSAADKRNSSHQANTDYCNTNPHTTVDASKSSSNKRKRHSLGDQDQVPMITRSTPSSVASVRKKYNRKMCSAEGCDNLSRGGGVCIRHGAAIKLCSSEGCTNIAVKGGVCKRHGANPIVKQCSRDGCTKKAQQGGVCIRHGAKVKPCRIDGCNTNAKRGGVCTRHGSTLNLCSSEGCTNYVQNGGVCINHGTSRAKWTKCAEEPVAVLGMGQTLNDAEGIDEQTNLSTRRILDRYR</sequence>
<organism evidence="4 5">
    <name type="scientific">Skeletonema marinoi</name>
    <dbReference type="NCBI Taxonomy" id="267567"/>
    <lineage>
        <taxon>Eukaryota</taxon>
        <taxon>Sar</taxon>
        <taxon>Stramenopiles</taxon>
        <taxon>Ochrophyta</taxon>
        <taxon>Bacillariophyta</taxon>
        <taxon>Coscinodiscophyceae</taxon>
        <taxon>Thalassiosirophycidae</taxon>
        <taxon>Thalassiosirales</taxon>
        <taxon>Skeletonemataceae</taxon>
        <taxon>Skeletonema</taxon>
        <taxon>Skeletonema marinoi-dohrnii complex</taxon>
    </lineage>
</organism>
<dbReference type="InterPro" id="IPR056866">
    <property type="entry name" value="Znf_WRKY19"/>
</dbReference>
<evidence type="ECO:0000313" key="4">
    <source>
        <dbReference type="EMBL" id="KAK1732670.1"/>
    </source>
</evidence>
<dbReference type="PANTHER" id="PTHR31827">
    <property type="entry name" value="EMB|CAB89363.1"/>
    <property type="match status" value="1"/>
</dbReference>
<evidence type="ECO:0000256" key="2">
    <source>
        <dbReference type="SAM" id="SignalP"/>
    </source>
</evidence>
<feature type="region of interest" description="Disordered" evidence="1">
    <location>
        <begin position="41"/>
        <end position="92"/>
    </location>
</feature>
<accession>A0AAD8XSM3</accession>
<comment type="caution">
    <text evidence="4">The sequence shown here is derived from an EMBL/GenBank/DDBJ whole genome shotgun (WGS) entry which is preliminary data.</text>
</comment>
<proteinExistence type="predicted"/>
<reference evidence="4" key="1">
    <citation type="submission" date="2023-06" db="EMBL/GenBank/DDBJ databases">
        <title>Survivors Of The Sea: Transcriptome response of Skeletonema marinoi to long-term dormancy.</title>
        <authorList>
            <person name="Pinder M.I.M."/>
            <person name="Kourtchenko O."/>
            <person name="Robertson E.K."/>
            <person name="Larsson T."/>
            <person name="Maumus F."/>
            <person name="Osuna-Cruz C.M."/>
            <person name="Vancaester E."/>
            <person name="Stenow R."/>
            <person name="Vandepoele K."/>
            <person name="Ploug H."/>
            <person name="Bruchert V."/>
            <person name="Godhe A."/>
            <person name="Topel M."/>
        </authorList>
    </citation>
    <scope>NUCLEOTIDE SEQUENCE</scope>
    <source>
        <strain evidence="4">R05AC</strain>
    </source>
</reference>
<protein>
    <recommendedName>
        <fullName evidence="3">WRKY19-like zinc finger domain-containing protein</fullName>
    </recommendedName>
</protein>
<feature type="domain" description="WRKY19-like zinc finger" evidence="3">
    <location>
        <begin position="111"/>
        <end position="132"/>
    </location>
</feature>
<feature type="compositionally biased region" description="Basic and acidic residues" evidence="1">
    <location>
        <begin position="41"/>
        <end position="51"/>
    </location>
</feature>